<name>A0A8X6KN64_TRICU</name>
<gene>
    <name evidence="1" type="primary">ALC57_09123</name>
    <name evidence="1" type="ORF">TNCT_76771</name>
</gene>
<dbReference type="Proteomes" id="UP000887116">
    <property type="component" value="Unassembled WGS sequence"/>
</dbReference>
<dbReference type="OrthoDB" id="6753017at2759"/>
<proteinExistence type="predicted"/>
<evidence type="ECO:0000313" key="1">
    <source>
        <dbReference type="EMBL" id="GFQ81080.1"/>
    </source>
</evidence>
<dbReference type="EMBL" id="BMAO01002480">
    <property type="protein sequence ID" value="GFQ81080.1"/>
    <property type="molecule type" value="Genomic_DNA"/>
</dbReference>
<evidence type="ECO:0000313" key="2">
    <source>
        <dbReference type="Proteomes" id="UP000887116"/>
    </source>
</evidence>
<comment type="caution">
    <text evidence="1">The sequence shown here is derived from an EMBL/GenBank/DDBJ whole genome shotgun (WGS) entry which is preliminary data.</text>
</comment>
<sequence length="159" mass="18623">MQFSNLTYYRLDAIISIATGITGDKDINCYDAFEQGLTVMKKTEGQNLRELKLSRKDKINPFWAKNSKIKIREDVITVEPLLLFQRIFVLKKTDEELQNYMNYELAPYPLCLFEDGELGKTKKSTFYELFAEISINLKSVENVHYVIDGGMLLHRCRWH</sequence>
<protein>
    <submittedName>
        <fullName evidence="1">Uncharacterized protein</fullName>
    </submittedName>
</protein>
<accession>A0A8X6KN64</accession>
<keyword evidence="2" id="KW-1185">Reference proteome</keyword>
<dbReference type="AlphaFoldDB" id="A0A8X6KN64"/>
<reference evidence="1" key="1">
    <citation type="submission" date="2020-07" db="EMBL/GenBank/DDBJ databases">
        <title>Multicomponent nature underlies the extraordinary mechanical properties of spider dragline silk.</title>
        <authorList>
            <person name="Kono N."/>
            <person name="Nakamura H."/>
            <person name="Mori M."/>
            <person name="Yoshida Y."/>
            <person name="Ohtoshi R."/>
            <person name="Malay A.D."/>
            <person name="Moran D.A.P."/>
            <person name="Tomita M."/>
            <person name="Numata K."/>
            <person name="Arakawa K."/>
        </authorList>
    </citation>
    <scope>NUCLEOTIDE SEQUENCE</scope>
</reference>
<organism evidence="1 2">
    <name type="scientific">Trichonephila clavata</name>
    <name type="common">Joro spider</name>
    <name type="synonym">Nephila clavata</name>
    <dbReference type="NCBI Taxonomy" id="2740835"/>
    <lineage>
        <taxon>Eukaryota</taxon>
        <taxon>Metazoa</taxon>
        <taxon>Ecdysozoa</taxon>
        <taxon>Arthropoda</taxon>
        <taxon>Chelicerata</taxon>
        <taxon>Arachnida</taxon>
        <taxon>Araneae</taxon>
        <taxon>Araneomorphae</taxon>
        <taxon>Entelegynae</taxon>
        <taxon>Araneoidea</taxon>
        <taxon>Nephilidae</taxon>
        <taxon>Trichonephila</taxon>
    </lineage>
</organism>